<reference evidence="4" key="2">
    <citation type="journal article" date="2013" name="Nat. Commun.">
        <title>Genome of the Chinese tree shrew.</title>
        <authorList>
            <person name="Fan Y."/>
            <person name="Huang Z.Y."/>
            <person name="Cao C.C."/>
            <person name="Chen C.S."/>
            <person name="Chen Y.X."/>
            <person name="Fan D.D."/>
            <person name="He J."/>
            <person name="Hou H.L."/>
            <person name="Hu L."/>
            <person name="Hu X.T."/>
            <person name="Jiang X.T."/>
            <person name="Lai R."/>
            <person name="Lang Y.S."/>
            <person name="Liang B."/>
            <person name="Liao S.G."/>
            <person name="Mu D."/>
            <person name="Ma Y.Y."/>
            <person name="Niu Y.Y."/>
            <person name="Sun X.Q."/>
            <person name="Xia J.Q."/>
            <person name="Xiao J."/>
            <person name="Xiong Z.Q."/>
            <person name="Xu L."/>
            <person name="Yang L."/>
            <person name="Zhang Y."/>
            <person name="Zhao W."/>
            <person name="Zhao X.D."/>
            <person name="Zheng Y.T."/>
            <person name="Zhou J.M."/>
            <person name="Zhu Y.B."/>
            <person name="Zhang G.J."/>
            <person name="Wang J."/>
            <person name="Yao Y.G."/>
        </authorList>
    </citation>
    <scope>NUCLEOTIDE SEQUENCE [LARGE SCALE GENOMIC DNA]</scope>
</reference>
<name>L8Y4Y3_TUPCH</name>
<reference evidence="4" key="1">
    <citation type="submission" date="2012-07" db="EMBL/GenBank/DDBJ databases">
        <title>Genome of the Chinese tree shrew, a rising model animal genetically related to primates.</title>
        <authorList>
            <person name="Zhang G."/>
            <person name="Fan Y."/>
            <person name="Yao Y."/>
            <person name="Huang Z."/>
        </authorList>
    </citation>
    <scope>NUCLEOTIDE SEQUENCE [LARGE SCALE GENOMIC DNA]</scope>
</reference>
<evidence type="ECO:0000313" key="4">
    <source>
        <dbReference type="Proteomes" id="UP000011518"/>
    </source>
</evidence>
<accession>L8Y4Y3</accession>
<evidence type="ECO:0000313" key="3">
    <source>
        <dbReference type="EMBL" id="ELV10005.1"/>
    </source>
</evidence>
<dbReference type="Proteomes" id="UP000011518">
    <property type="component" value="Unassembled WGS sequence"/>
</dbReference>
<gene>
    <name evidence="3" type="ORF">TREES_T100020123</name>
</gene>
<feature type="region of interest" description="Disordered" evidence="1">
    <location>
        <begin position="40"/>
        <end position="62"/>
    </location>
</feature>
<keyword evidence="2" id="KW-0732">Signal</keyword>
<evidence type="ECO:0000256" key="1">
    <source>
        <dbReference type="SAM" id="MobiDB-lite"/>
    </source>
</evidence>
<dbReference type="eggNOG" id="ENOG502S9IE">
    <property type="taxonomic scope" value="Eukaryota"/>
</dbReference>
<organism evidence="3 4">
    <name type="scientific">Tupaia chinensis</name>
    <name type="common">Chinese tree shrew</name>
    <name type="synonym">Tupaia belangeri chinensis</name>
    <dbReference type="NCBI Taxonomy" id="246437"/>
    <lineage>
        <taxon>Eukaryota</taxon>
        <taxon>Metazoa</taxon>
        <taxon>Chordata</taxon>
        <taxon>Craniata</taxon>
        <taxon>Vertebrata</taxon>
        <taxon>Euteleostomi</taxon>
        <taxon>Mammalia</taxon>
        <taxon>Eutheria</taxon>
        <taxon>Euarchontoglires</taxon>
        <taxon>Scandentia</taxon>
        <taxon>Tupaiidae</taxon>
        <taxon>Tupaia</taxon>
    </lineage>
</organism>
<feature type="signal peptide" evidence="2">
    <location>
        <begin position="1"/>
        <end position="26"/>
    </location>
</feature>
<feature type="chain" id="PRO_5003998284" evidence="2">
    <location>
        <begin position="27"/>
        <end position="62"/>
    </location>
</feature>
<proteinExistence type="predicted"/>
<dbReference type="InParanoid" id="L8Y4Y3"/>
<keyword evidence="4" id="KW-1185">Reference proteome</keyword>
<evidence type="ECO:0000256" key="2">
    <source>
        <dbReference type="SAM" id="SignalP"/>
    </source>
</evidence>
<sequence length="62" mass="6302">MTTGGVLVGALLLLSLQLGLGPDAQGAPVAHGEFLGQAEEAGAPWRPPLEMMGVGRDGHPWA</sequence>
<dbReference type="EMBL" id="KB369007">
    <property type="protein sequence ID" value="ELV10005.1"/>
    <property type="molecule type" value="Genomic_DNA"/>
</dbReference>
<protein>
    <submittedName>
        <fullName evidence="3">Uncharacterized protein</fullName>
    </submittedName>
</protein>
<dbReference type="AlphaFoldDB" id="L8Y4Y3"/>